<dbReference type="Proteomes" id="UP000053317">
    <property type="component" value="Unassembled WGS sequence"/>
</dbReference>
<gene>
    <name evidence="2" type="ORF">UCRPC4_g02518</name>
</gene>
<accession>A0A0G2GLD3</accession>
<reference evidence="2 3" key="2">
    <citation type="submission" date="2015-05" db="EMBL/GenBank/DDBJ databases">
        <authorList>
            <person name="Morales-Cruz A."/>
            <person name="Amrine K.C."/>
            <person name="Cantu D."/>
        </authorList>
    </citation>
    <scope>NUCLEOTIDE SEQUENCE [LARGE SCALE GENOMIC DNA]</scope>
    <source>
        <strain evidence="2">UCRPC4</strain>
    </source>
</reference>
<organism evidence="2 3">
    <name type="scientific">Phaeomoniella chlamydospora</name>
    <name type="common">Phaeoacremonium chlamydosporum</name>
    <dbReference type="NCBI Taxonomy" id="158046"/>
    <lineage>
        <taxon>Eukaryota</taxon>
        <taxon>Fungi</taxon>
        <taxon>Dikarya</taxon>
        <taxon>Ascomycota</taxon>
        <taxon>Pezizomycotina</taxon>
        <taxon>Eurotiomycetes</taxon>
        <taxon>Chaetothyriomycetidae</taxon>
        <taxon>Phaeomoniellales</taxon>
        <taxon>Phaeomoniellaceae</taxon>
        <taxon>Phaeomoniella</taxon>
    </lineage>
</organism>
<dbReference type="OrthoDB" id="187522at2759"/>
<evidence type="ECO:0000313" key="2">
    <source>
        <dbReference type="EMBL" id="KKY24293.1"/>
    </source>
</evidence>
<reference evidence="2 3" key="1">
    <citation type="submission" date="2015-05" db="EMBL/GenBank/DDBJ databases">
        <title>Distinctive expansion of gene families associated with plant cell wall degradation and secondary metabolism in the genomes of grapevine trunk pathogens.</title>
        <authorList>
            <person name="Lawrence D.P."/>
            <person name="Travadon R."/>
            <person name="Rolshausen P.E."/>
            <person name="Baumgartner K."/>
        </authorList>
    </citation>
    <scope>NUCLEOTIDE SEQUENCE [LARGE SCALE GENOMIC DNA]</scope>
    <source>
        <strain evidence="2">UCRPC4</strain>
    </source>
</reference>
<dbReference type="Gene3D" id="3.90.245.10">
    <property type="entry name" value="Ribonucleoside hydrolase-like"/>
    <property type="match status" value="1"/>
</dbReference>
<keyword evidence="2" id="KW-0378">Hydrolase</keyword>
<dbReference type="SUPFAM" id="SSF53590">
    <property type="entry name" value="Nucleoside hydrolase"/>
    <property type="match status" value="1"/>
</dbReference>
<dbReference type="EMBL" id="LCWF01000061">
    <property type="protein sequence ID" value="KKY24293.1"/>
    <property type="molecule type" value="Genomic_DNA"/>
</dbReference>
<proteinExistence type="predicted"/>
<dbReference type="AlphaFoldDB" id="A0A0G2GLD3"/>
<dbReference type="PANTHER" id="PTHR43264:SF1">
    <property type="entry name" value="INOSINE_URIDINE-PREFERRING NUCLEOSIDE HYDROLASE DOMAIN-CONTAINING PROTEIN"/>
    <property type="match status" value="1"/>
</dbReference>
<keyword evidence="3" id="KW-1185">Reference proteome</keyword>
<dbReference type="InterPro" id="IPR036452">
    <property type="entry name" value="Ribo_hydro-like"/>
</dbReference>
<dbReference type="GO" id="GO:0016799">
    <property type="term" value="F:hydrolase activity, hydrolyzing N-glycosyl compounds"/>
    <property type="evidence" value="ECO:0007669"/>
    <property type="project" value="InterPro"/>
</dbReference>
<feature type="signal peptide" evidence="1">
    <location>
        <begin position="1"/>
        <end position="22"/>
    </location>
</feature>
<sequence>MRRTTFSTSIALVSFLATAATAVCSPKKIIIETDFYAFSDDPNAIGMANAFMSWGELEILGIISSINSEYASPAIDVIDTFYGNGDVPLAVRRPLNDSTGVWEYSDYPDYVIPLIEHFYEDVGSGYNTSYPVPLYRKLLAEAPDNSVTIAMIGFLDNIYDLLLSKPDNYSSLSGLDLVKAKVVELVMQASPTTPSYNLDHVNGTYAEYVLSVWPNTITFVPGSIGSATKCCVALTTELDISTNPIAFTWNITVGYNESYKSWDPTAMLYVARGLGNWYIWNETTEEGYAVEANATNGYTYIDTTKKSPAPQRAVEIAPTYSNTSLADLIQSILLWTPGEANPADSVSYCNSASTTTNTTANATASSASLSVTAYTGAAGRQIVPAWGVSASVGVLLACVLL</sequence>
<name>A0A0G2GLD3_PHACM</name>
<keyword evidence="1" id="KW-0732">Signal</keyword>
<comment type="caution">
    <text evidence="2">The sequence shown here is derived from an EMBL/GenBank/DDBJ whole genome shotgun (WGS) entry which is preliminary data.</text>
</comment>
<dbReference type="PANTHER" id="PTHR43264">
    <property type="match status" value="1"/>
</dbReference>
<feature type="chain" id="PRO_5002544690" evidence="1">
    <location>
        <begin position="23"/>
        <end position="401"/>
    </location>
</feature>
<evidence type="ECO:0000256" key="1">
    <source>
        <dbReference type="SAM" id="SignalP"/>
    </source>
</evidence>
<evidence type="ECO:0000313" key="3">
    <source>
        <dbReference type="Proteomes" id="UP000053317"/>
    </source>
</evidence>
<protein>
    <submittedName>
        <fullName evidence="2">Putative inosine uridine-preferring nucleoside hydrolase</fullName>
    </submittedName>
</protein>